<feature type="transmembrane region" description="Helical" evidence="1">
    <location>
        <begin position="7"/>
        <end position="25"/>
    </location>
</feature>
<protein>
    <submittedName>
        <fullName evidence="3">CPBP family intramembrane metalloprotease</fullName>
    </submittedName>
</protein>
<feature type="domain" description="CAAX prenyl protease 2/Lysostaphin resistance protein A-like" evidence="2">
    <location>
        <begin position="104"/>
        <end position="190"/>
    </location>
</feature>
<keyword evidence="3" id="KW-0378">Hydrolase</keyword>
<feature type="transmembrane region" description="Helical" evidence="1">
    <location>
        <begin position="106"/>
        <end position="123"/>
    </location>
</feature>
<dbReference type="OrthoDB" id="1903300at2"/>
<feature type="transmembrane region" description="Helical" evidence="1">
    <location>
        <begin position="31"/>
        <end position="49"/>
    </location>
</feature>
<reference evidence="3 4" key="1">
    <citation type="journal article" date="2016" name="Antonie Van Leeuwenhoek">
        <title>Lysinibacillus endophyticus sp. nov., an indole-3-acetic acid producing endophytic bacterium isolated from corn root (Zea mays cv. Xinken-5).</title>
        <authorList>
            <person name="Yu J."/>
            <person name="Guan X."/>
            <person name="Liu C."/>
            <person name="Xiang W."/>
            <person name="Yu Z."/>
            <person name="Liu X."/>
            <person name="Wang G."/>
        </authorList>
    </citation>
    <scope>NUCLEOTIDE SEQUENCE [LARGE SCALE GENOMIC DNA]</scope>
    <source>
        <strain evidence="3 4">DSM 100506</strain>
    </source>
</reference>
<dbReference type="GO" id="GO:0004175">
    <property type="term" value="F:endopeptidase activity"/>
    <property type="evidence" value="ECO:0007669"/>
    <property type="project" value="UniProtKB-ARBA"/>
</dbReference>
<dbReference type="AlphaFoldDB" id="A0A494Z583"/>
<dbReference type="RefSeq" id="WP_121214103.1">
    <property type="nucleotide sequence ID" value="NZ_RBZN01000013.1"/>
</dbReference>
<keyword evidence="1" id="KW-0812">Transmembrane</keyword>
<sequence length="203" mass="23374">MKFSKQTLVLLLSIVFVYILLFFTFKETAIFWYLYTFTLLVGMAIAIIAGKFNDELPTWKYLILGIGYGTILYAIVRLGYFIISKVDTSLLKTITKFLNNYGPNNIWHYLLLIFIIVVGEELFWRGYVQQQLKKWFSPIIAVIITSILFAFSVAISGFMLGAIVALIAGLMWGFLYEWKQSMPLIIVAHEVFILLLFLVIPLN</sequence>
<proteinExistence type="predicted"/>
<evidence type="ECO:0000313" key="4">
    <source>
        <dbReference type="Proteomes" id="UP000272238"/>
    </source>
</evidence>
<name>A0A494Z583_9BACL</name>
<dbReference type="EMBL" id="RBZN01000013">
    <property type="protein sequence ID" value="RKQ17677.1"/>
    <property type="molecule type" value="Genomic_DNA"/>
</dbReference>
<organism evidence="3 4">
    <name type="scientific">Ureibacillus endophyticus</name>
    <dbReference type="NCBI Taxonomy" id="1978490"/>
    <lineage>
        <taxon>Bacteria</taxon>
        <taxon>Bacillati</taxon>
        <taxon>Bacillota</taxon>
        <taxon>Bacilli</taxon>
        <taxon>Bacillales</taxon>
        <taxon>Caryophanaceae</taxon>
        <taxon>Ureibacillus</taxon>
    </lineage>
</organism>
<evidence type="ECO:0000313" key="3">
    <source>
        <dbReference type="EMBL" id="RKQ17677.1"/>
    </source>
</evidence>
<keyword evidence="3" id="KW-0645">Protease</keyword>
<dbReference type="Pfam" id="PF02517">
    <property type="entry name" value="Rce1-like"/>
    <property type="match status" value="1"/>
</dbReference>
<evidence type="ECO:0000259" key="2">
    <source>
        <dbReference type="Pfam" id="PF02517"/>
    </source>
</evidence>
<keyword evidence="3" id="KW-0482">Metalloprotease</keyword>
<keyword evidence="1" id="KW-0472">Membrane</keyword>
<dbReference type="Proteomes" id="UP000272238">
    <property type="component" value="Unassembled WGS sequence"/>
</dbReference>
<gene>
    <name evidence="3" type="ORF">D8M03_07190</name>
</gene>
<dbReference type="GO" id="GO:0008237">
    <property type="term" value="F:metallopeptidase activity"/>
    <property type="evidence" value="ECO:0007669"/>
    <property type="project" value="UniProtKB-KW"/>
</dbReference>
<accession>A0A494Z583</accession>
<feature type="transmembrane region" description="Helical" evidence="1">
    <location>
        <begin position="158"/>
        <end position="176"/>
    </location>
</feature>
<feature type="transmembrane region" description="Helical" evidence="1">
    <location>
        <begin position="183"/>
        <end position="202"/>
    </location>
</feature>
<evidence type="ECO:0000256" key="1">
    <source>
        <dbReference type="SAM" id="Phobius"/>
    </source>
</evidence>
<keyword evidence="4" id="KW-1185">Reference proteome</keyword>
<keyword evidence="1" id="KW-1133">Transmembrane helix</keyword>
<dbReference type="GO" id="GO:0080120">
    <property type="term" value="P:CAAX-box protein maturation"/>
    <property type="evidence" value="ECO:0007669"/>
    <property type="project" value="UniProtKB-ARBA"/>
</dbReference>
<feature type="transmembrane region" description="Helical" evidence="1">
    <location>
        <begin position="135"/>
        <end position="152"/>
    </location>
</feature>
<feature type="transmembrane region" description="Helical" evidence="1">
    <location>
        <begin position="61"/>
        <end position="83"/>
    </location>
</feature>
<dbReference type="InterPro" id="IPR003675">
    <property type="entry name" value="Rce1/LyrA-like_dom"/>
</dbReference>
<dbReference type="GO" id="GO:0006508">
    <property type="term" value="P:proteolysis"/>
    <property type="evidence" value="ECO:0007669"/>
    <property type="project" value="UniProtKB-KW"/>
</dbReference>
<comment type="caution">
    <text evidence="3">The sequence shown here is derived from an EMBL/GenBank/DDBJ whole genome shotgun (WGS) entry which is preliminary data.</text>
</comment>